<dbReference type="Pfam" id="PF02566">
    <property type="entry name" value="OsmC"/>
    <property type="match status" value="1"/>
</dbReference>
<dbReference type="SUPFAM" id="SSF82784">
    <property type="entry name" value="OsmC-like"/>
    <property type="match status" value="1"/>
</dbReference>
<dbReference type="SUPFAM" id="SSF53474">
    <property type="entry name" value="alpha/beta-Hydrolases"/>
    <property type="match status" value="1"/>
</dbReference>
<evidence type="ECO:0007829" key="4">
    <source>
        <dbReference type="PDB" id="5CML"/>
    </source>
</evidence>
<dbReference type="SMR" id="D0MHY8"/>
<evidence type="ECO:0000313" key="2">
    <source>
        <dbReference type="EMBL" id="ACY48096.1"/>
    </source>
</evidence>
<dbReference type="RefSeq" id="WP_012843708.1">
    <property type="nucleotide sequence ID" value="NC_013501.1"/>
</dbReference>
<dbReference type="Gene3D" id="3.40.50.1820">
    <property type="entry name" value="alpha/beta hydrolase"/>
    <property type="match status" value="1"/>
</dbReference>
<proteinExistence type="evidence at protein level"/>
<organism evidence="2 3">
    <name type="scientific">Rhodothermus marinus (strain ATCC 43812 / DSM 4252 / R-10)</name>
    <name type="common">Rhodothermus obamensis</name>
    <dbReference type="NCBI Taxonomy" id="518766"/>
    <lineage>
        <taxon>Bacteria</taxon>
        <taxon>Pseudomonadati</taxon>
        <taxon>Rhodothermota</taxon>
        <taxon>Rhodothermia</taxon>
        <taxon>Rhodothermales</taxon>
        <taxon>Rhodothermaceae</taxon>
        <taxon>Rhodothermus</taxon>
    </lineage>
</organism>
<dbReference type="OrthoDB" id="9791538at2"/>
<dbReference type="AlphaFoldDB" id="D0MHY8"/>
<dbReference type="PDBsum" id="5CML"/>
<accession>D0MHY8</accession>
<dbReference type="ESTHER" id="rhom4-d0mhy8">
    <property type="family name" value="Est-OsmC"/>
</dbReference>
<keyword evidence="4" id="KW-0002">3D-structure</keyword>
<dbReference type="Gene3D" id="3.30.300.20">
    <property type="match status" value="1"/>
</dbReference>
<feature type="disulfide bond" evidence="4">
    <location>
        <begin position="135"/>
        <end position="210"/>
    </location>
</feature>
<dbReference type="PANTHER" id="PTHR39624">
    <property type="entry name" value="PROTEIN INVOLVED IN RIMO-MEDIATED BETA-METHYLTHIOLATION OF RIBOSOMAL PROTEIN S12 YCAO"/>
    <property type="match status" value="1"/>
</dbReference>
<name>D0MHY8_RHOM4</name>
<reference evidence="2 3" key="1">
    <citation type="journal article" date="2009" name="Stand. Genomic Sci.">
        <title>Complete genome sequence of Rhodothermus marinus type strain (R-10).</title>
        <authorList>
            <person name="Nolan M."/>
            <person name="Tindall B.J."/>
            <person name="Pomrenke H."/>
            <person name="Lapidus A."/>
            <person name="Copeland A."/>
            <person name="Glavina Del Rio T."/>
            <person name="Lucas S."/>
            <person name="Chen F."/>
            <person name="Tice H."/>
            <person name="Cheng J.F."/>
            <person name="Saunders E."/>
            <person name="Han C."/>
            <person name="Bruce D."/>
            <person name="Goodwin L."/>
            <person name="Chain P."/>
            <person name="Pitluck S."/>
            <person name="Ovchinikova G."/>
            <person name="Pati A."/>
            <person name="Ivanova N."/>
            <person name="Mavromatis K."/>
            <person name="Chen A."/>
            <person name="Palaniappan K."/>
            <person name="Land M."/>
            <person name="Hauser L."/>
            <person name="Chang Y.J."/>
            <person name="Jeffries C.D."/>
            <person name="Brettin T."/>
            <person name="Goker M."/>
            <person name="Bristow J."/>
            <person name="Eisen J.A."/>
            <person name="Markowitz V."/>
            <person name="Hugenholtz P."/>
            <person name="Kyrpides N.C."/>
            <person name="Klenk H.P."/>
            <person name="Detter J.C."/>
        </authorList>
    </citation>
    <scope>NUCLEOTIDE SEQUENCE [LARGE SCALE GENOMIC DNA]</scope>
    <source>
        <strain evidence="3">ATCC 43812 / DSM 4252 / R-10</strain>
    </source>
</reference>
<reference evidence="4" key="2">
    <citation type="journal article" date="2016" name="PLoS ONE">
        <title>Characterisation of a New Family of Carboxyl Esterases with an OsmC Domain.</title>
        <authorList>
            <person name="Jensen M.V."/>
            <person name="Horsfall L.E."/>
            <person name="Wardrope C."/>
            <person name="Togneri P.D."/>
            <person name="Marles-Wright J."/>
            <person name="Rosser S.J."/>
        </authorList>
    </citation>
    <scope>X-RAY CRYSTALLOGRAPHY (1.56 ANGSTROMS) OF 1-255</scope>
    <scope>DISULFIDE BONDS</scope>
</reference>
<dbReference type="Proteomes" id="UP000002221">
    <property type="component" value="Chromosome"/>
</dbReference>
<dbReference type="STRING" id="518766.Rmar_1206"/>
<dbReference type="eggNOG" id="COG1073">
    <property type="taxonomic scope" value="Bacteria"/>
</dbReference>
<dbReference type="PDB" id="5CML">
    <property type="method" value="X-ray"/>
    <property type="resolution" value="1.56 A"/>
    <property type="chains" value="A/B=1-255"/>
</dbReference>
<dbReference type="InterPro" id="IPR015946">
    <property type="entry name" value="KH_dom-like_a/b"/>
</dbReference>
<evidence type="ECO:0000313" key="3">
    <source>
        <dbReference type="Proteomes" id="UP000002221"/>
    </source>
</evidence>
<dbReference type="InterPro" id="IPR022742">
    <property type="entry name" value="Hydrolase_4"/>
</dbReference>
<dbReference type="InterPro" id="IPR029058">
    <property type="entry name" value="AB_hydrolase_fold"/>
</dbReference>
<evidence type="ECO:0000259" key="1">
    <source>
        <dbReference type="Pfam" id="PF12146"/>
    </source>
</evidence>
<dbReference type="EMBL" id="CP001807">
    <property type="protein sequence ID" value="ACY48096.1"/>
    <property type="molecule type" value="Genomic_DNA"/>
</dbReference>
<gene>
    <name evidence="2" type="ordered locus">Rmar_1206</name>
</gene>
<dbReference type="InterPro" id="IPR003718">
    <property type="entry name" value="OsmC/Ohr_fam"/>
</dbReference>
<protein>
    <submittedName>
        <fullName evidence="2">OsmC family protein</fullName>
    </submittedName>
</protein>
<dbReference type="KEGG" id="rmr:Rmar_1206"/>
<dbReference type="eggNOG" id="COG1765">
    <property type="taxonomic scope" value="Bacteria"/>
</dbReference>
<dbReference type="InterPro" id="IPR036102">
    <property type="entry name" value="OsmC/Ohrsf"/>
</dbReference>
<keyword evidence="3" id="KW-1185">Reference proteome</keyword>
<dbReference type="PANTHER" id="PTHR39624:SF2">
    <property type="entry name" value="OSMC-LIKE PROTEIN"/>
    <property type="match status" value="1"/>
</dbReference>
<feature type="domain" description="Serine aminopeptidase S33" evidence="1">
    <location>
        <begin position="48"/>
        <end position="139"/>
    </location>
</feature>
<sequence length="413" mass="45100">MQIKTVTFENNRGERLAARLDLPVDTQPVAYALFAHCFTCSKNLKAVTTISRALTTQGYAVLRFDFTGLGESEGDFSETTFATNFEDLRAACRFLSAQYEPPALLIGHSLGGAAVLAVAGEFPEVKAVATIGAPCDPAHVRHLLRPALDTIKTVGEAVVDLGGRPFRIKKQFLEELERVNLEDQVRTMRRPLLLFHSPTDQIVGIENAACLFQAARHPKSFVSLDQADHLLSNSDDAAFVGEVLGAWARRYVGRRPVPDTYRLDPGEARAVVRTGRAHYRTDIAADGHALVADEPAPLGGTDAGPSPYGYLAAALGACTTITLRLYADRKGWPLEAATAYIYHEKVHLNDCTECAEQGIEQTPGGKIDRFTVELTLEGALDAAQRQRLLEIAGRCPVHRTLKSPVVTRTRLRD</sequence>
<dbReference type="Pfam" id="PF12146">
    <property type="entry name" value="Hydrolase_4"/>
    <property type="match status" value="1"/>
</dbReference>
<dbReference type="HOGENOM" id="CLU_681299_0_0_10"/>